<proteinExistence type="predicted"/>
<name>A0A9X6VG89_BACTU</name>
<reference evidence="1 2" key="1">
    <citation type="submission" date="2017-09" db="EMBL/GenBank/DDBJ databases">
        <title>Large-scale bioinformatics analysis of Bacillus genomes uncovers conserved roles of natural products in bacterial physiology.</title>
        <authorList>
            <consortium name="Agbiome Team Llc"/>
            <person name="Bleich R.M."/>
            <person name="Kirk G.J."/>
            <person name="Santa Maria K.C."/>
            <person name="Allen S.E."/>
            <person name="Farag S."/>
            <person name="Shank E.A."/>
            <person name="Bowers A."/>
        </authorList>
    </citation>
    <scope>NUCLEOTIDE SEQUENCE [LARGE SCALE GENOMIC DNA]</scope>
    <source>
        <strain evidence="1 2">AFS015413</strain>
    </source>
</reference>
<dbReference type="AlphaFoldDB" id="A0A9X6VG89"/>
<accession>A0A9X6VG89</accession>
<evidence type="ECO:0000313" key="2">
    <source>
        <dbReference type="Proteomes" id="UP000220397"/>
    </source>
</evidence>
<sequence length="137" mass="15167">MINYQSNLNAILSSMNRAEKVAVKKGAEHVRGLTDVYSRKRTGDTARSFTTQVTAEGNTPKGVVGSNEDNAIYEEYGTGIYAENGGRKTPWKYRDKKTGKWYLTRGKRGTKAFRTAGEGHKSEVVSIMANAMRGQIK</sequence>
<dbReference type="RefSeq" id="WP_097807803.1">
    <property type="nucleotide sequence ID" value="NZ_NTRM01000027.1"/>
</dbReference>
<evidence type="ECO:0000313" key="1">
    <source>
        <dbReference type="EMBL" id="PFB10371.1"/>
    </source>
</evidence>
<dbReference type="Proteomes" id="UP000220397">
    <property type="component" value="Unassembled WGS sequence"/>
</dbReference>
<protein>
    <recommendedName>
        <fullName evidence="3">HK97 gp10 family phage protein</fullName>
    </recommendedName>
</protein>
<gene>
    <name evidence="1" type="ORF">CN398_00765</name>
</gene>
<evidence type="ECO:0008006" key="3">
    <source>
        <dbReference type="Google" id="ProtNLM"/>
    </source>
</evidence>
<comment type="caution">
    <text evidence="1">The sequence shown here is derived from an EMBL/GenBank/DDBJ whole genome shotgun (WGS) entry which is preliminary data.</text>
</comment>
<dbReference type="EMBL" id="NTUS01000005">
    <property type="protein sequence ID" value="PFB10371.1"/>
    <property type="molecule type" value="Genomic_DNA"/>
</dbReference>
<organism evidence="1 2">
    <name type="scientific">Bacillus thuringiensis</name>
    <dbReference type="NCBI Taxonomy" id="1428"/>
    <lineage>
        <taxon>Bacteria</taxon>
        <taxon>Bacillati</taxon>
        <taxon>Bacillota</taxon>
        <taxon>Bacilli</taxon>
        <taxon>Bacillales</taxon>
        <taxon>Bacillaceae</taxon>
        <taxon>Bacillus</taxon>
        <taxon>Bacillus cereus group</taxon>
    </lineage>
</organism>